<dbReference type="Proteomes" id="UP000225108">
    <property type="component" value="Unassembled WGS sequence"/>
</dbReference>
<dbReference type="RefSeq" id="WP_023955907.1">
    <property type="nucleotide sequence ID" value="NZ_CBCRXS010000009.1"/>
</dbReference>
<dbReference type="InterPro" id="IPR036689">
    <property type="entry name" value="ESAT-6-like_sf"/>
</dbReference>
<keyword evidence="6" id="KW-1185">Reference proteome</keyword>
<evidence type="ECO:0000313" key="6">
    <source>
        <dbReference type="Proteomes" id="UP001185792"/>
    </source>
</evidence>
<dbReference type="Gene3D" id="1.10.287.1060">
    <property type="entry name" value="ESAT-6-like"/>
    <property type="match status" value="1"/>
</dbReference>
<evidence type="ECO:0000313" key="4">
    <source>
        <dbReference type="Proteomes" id="UP000225108"/>
    </source>
</evidence>
<accession>A0A2G3PIU0</accession>
<evidence type="ECO:0000313" key="1">
    <source>
        <dbReference type="EMBL" id="MDV7132214.1"/>
    </source>
</evidence>
<accession>A0A495JZU4</accession>
<reference evidence="2 4" key="1">
    <citation type="submission" date="2017-10" db="EMBL/GenBank/DDBJ databases">
        <title>The draft genome sequence of Williamsia sp. BULT 1.1 isolated from the semi-arid grassland soils from South Africa.</title>
        <authorList>
            <person name="Kabwe M.H."/>
            <person name="Govender N."/>
            <person name="Mutseka Lunga P."/>
            <person name="Vikram S."/>
            <person name="Makhalanyane T.P."/>
        </authorList>
    </citation>
    <scope>NUCLEOTIDE SEQUENCE [LARGE SCALE GENOMIC DNA]</scope>
    <source>
        <strain evidence="2 4">BULT 1.1</strain>
    </source>
</reference>
<dbReference type="Proteomes" id="UP000274762">
    <property type="component" value="Unassembled WGS sequence"/>
</dbReference>
<evidence type="ECO:0000313" key="3">
    <source>
        <dbReference type="EMBL" id="RKR94517.1"/>
    </source>
</evidence>
<reference evidence="1 6" key="3">
    <citation type="submission" date="2023-10" db="EMBL/GenBank/DDBJ databases">
        <title>Development of a sustainable strategy for remediation of hydrocarbon-contaminated territories based on the waste exchange concept.</title>
        <authorList>
            <person name="Krivoruchko A."/>
        </authorList>
    </citation>
    <scope>NUCLEOTIDE SEQUENCE [LARGE SCALE GENOMIC DNA]</scope>
    <source>
        <strain evidence="1 6">IEGM 1236</strain>
    </source>
</reference>
<name>A0A2G3PIU0_WILMA</name>
<dbReference type="Pfam" id="PF06013">
    <property type="entry name" value="WXG100"/>
    <property type="match status" value="1"/>
</dbReference>
<evidence type="ECO:0000313" key="2">
    <source>
        <dbReference type="EMBL" id="PHV65656.1"/>
    </source>
</evidence>
<dbReference type="OrthoDB" id="4578410at2"/>
<dbReference type="EMBL" id="RBKV01000001">
    <property type="protein sequence ID" value="RKR94517.1"/>
    <property type="molecule type" value="Genomic_DNA"/>
</dbReference>
<reference evidence="3 5" key="2">
    <citation type="submission" date="2018-10" db="EMBL/GenBank/DDBJ databases">
        <title>Sequencing the genomes of 1000 actinobacteria strains.</title>
        <authorList>
            <person name="Klenk H.-P."/>
        </authorList>
    </citation>
    <scope>NUCLEOTIDE SEQUENCE [LARGE SCALE GENOMIC DNA]</scope>
    <source>
        <strain evidence="3 5">DSM 44343</strain>
    </source>
</reference>
<dbReference type="InterPro" id="IPR010310">
    <property type="entry name" value="T7SS_ESAT-6-like"/>
</dbReference>
<gene>
    <name evidence="2" type="ORF">CSW57_18130</name>
    <name evidence="3" type="ORF">DFJ75_1313</name>
    <name evidence="1" type="ORF">R4198_00805</name>
</gene>
<dbReference type="SUPFAM" id="SSF140453">
    <property type="entry name" value="EsxAB dimer-like"/>
    <property type="match status" value="1"/>
</dbReference>
<proteinExistence type="predicted"/>
<organism evidence="2 4">
    <name type="scientific">Williamsia marianensis</name>
    <dbReference type="NCBI Taxonomy" id="85044"/>
    <lineage>
        <taxon>Bacteria</taxon>
        <taxon>Bacillati</taxon>
        <taxon>Actinomycetota</taxon>
        <taxon>Actinomycetes</taxon>
        <taxon>Mycobacteriales</taxon>
        <taxon>Nocardiaceae</taxon>
        <taxon>Williamsia</taxon>
    </lineage>
</organism>
<dbReference type="Proteomes" id="UP001185792">
    <property type="component" value="Unassembled WGS sequence"/>
</dbReference>
<dbReference type="AlphaFoldDB" id="A0A2G3PIU0"/>
<dbReference type="EMBL" id="PEBD01000010">
    <property type="protein sequence ID" value="PHV65656.1"/>
    <property type="molecule type" value="Genomic_DNA"/>
</dbReference>
<sequence>MSTGTNGLDLDVAAGLASTKSVGDIVDDMGTVLARITADAEEALALWKGNASGAFQGAVTAWKDEATQLQTALDTLKTSLSTGFNGYDADDQDNAGIFNNVAGSGPALKL</sequence>
<evidence type="ECO:0000313" key="5">
    <source>
        <dbReference type="Proteomes" id="UP000274762"/>
    </source>
</evidence>
<dbReference type="EMBL" id="JAWLUM010000001">
    <property type="protein sequence ID" value="MDV7132214.1"/>
    <property type="molecule type" value="Genomic_DNA"/>
</dbReference>
<comment type="caution">
    <text evidence="2">The sequence shown here is derived from an EMBL/GenBank/DDBJ whole genome shotgun (WGS) entry which is preliminary data.</text>
</comment>
<protein>
    <submittedName>
        <fullName evidence="2">WXG100 family type VII secretion target</fullName>
    </submittedName>
</protein>